<protein>
    <submittedName>
        <fullName evidence="2">Uncharacterized protein</fullName>
    </submittedName>
</protein>
<evidence type="ECO:0000313" key="3">
    <source>
        <dbReference type="Proteomes" id="UP001469553"/>
    </source>
</evidence>
<accession>A0ABV0XFR9</accession>
<sequence>MSDKDYIPNSESAKSEDSDVGIPLQSIKTKDGQIQGNPTLPDLTLFLPVSSDVVVPSTSKYQPLLTQITWVMAHLKHPAKPSLSKTQMINQNLKRSFTNRNPHSRLWVLKTTALYVENHRAK</sequence>
<evidence type="ECO:0000256" key="1">
    <source>
        <dbReference type="SAM" id="MobiDB-lite"/>
    </source>
</evidence>
<evidence type="ECO:0000313" key="2">
    <source>
        <dbReference type="EMBL" id="MEQ2280307.1"/>
    </source>
</evidence>
<gene>
    <name evidence="2" type="ORF">AMECASPLE_018439</name>
</gene>
<organism evidence="2 3">
    <name type="scientific">Ameca splendens</name>
    <dbReference type="NCBI Taxonomy" id="208324"/>
    <lineage>
        <taxon>Eukaryota</taxon>
        <taxon>Metazoa</taxon>
        <taxon>Chordata</taxon>
        <taxon>Craniata</taxon>
        <taxon>Vertebrata</taxon>
        <taxon>Euteleostomi</taxon>
        <taxon>Actinopterygii</taxon>
        <taxon>Neopterygii</taxon>
        <taxon>Teleostei</taxon>
        <taxon>Neoteleostei</taxon>
        <taxon>Acanthomorphata</taxon>
        <taxon>Ovalentaria</taxon>
        <taxon>Atherinomorphae</taxon>
        <taxon>Cyprinodontiformes</taxon>
        <taxon>Goodeidae</taxon>
        <taxon>Ameca</taxon>
    </lineage>
</organism>
<reference evidence="2 3" key="1">
    <citation type="submission" date="2021-06" db="EMBL/GenBank/DDBJ databases">
        <authorList>
            <person name="Palmer J.M."/>
        </authorList>
    </citation>
    <scope>NUCLEOTIDE SEQUENCE [LARGE SCALE GENOMIC DNA]</scope>
    <source>
        <strain evidence="2 3">AS_MEX2019</strain>
        <tissue evidence="2">Muscle</tissue>
    </source>
</reference>
<proteinExistence type="predicted"/>
<comment type="caution">
    <text evidence="2">The sequence shown here is derived from an EMBL/GenBank/DDBJ whole genome shotgun (WGS) entry which is preliminary data.</text>
</comment>
<name>A0ABV0XFR9_9TELE</name>
<keyword evidence="3" id="KW-1185">Reference proteome</keyword>
<dbReference type="EMBL" id="JAHRIP010001436">
    <property type="protein sequence ID" value="MEQ2280307.1"/>
    <property type="molecule type" value="Genomic_DNA"/>
</dbReference>
<dbReference type="Proteomes" id="UP001469553">
    <property type="component" value="Unassembled WGS sequence"/>
</dbReference>
<feature type="region of interest" description="Disordered" evidence="1">
    <location>
        <begin position="1"/>
        <end position="21"/>
    </location>
</feature>